<evidence type="ECO:0000259" key="1">
    <source>
        <dbReference type="PROSITE" id="PS51746"/>
    </source>
</evidence>
<protein>
    <recommendedName>
        <fullName evidence="1">PPM-type phosphatase domain-containing protein</fullName>
    </recommendedName>
</protein>
<dbReference type="InterPro" id="IPR001932">
    <property type="entry name" value="PPM-type_phosphatase-like_dom"/>
</dbReference>
<dbReference type="AlphaFoldDB" id="A0A263BR37"/>
<dbReference type="Proteomes" id="UP000217083">
    <property type="component" value="Unassembled WGS sequence"/>
</dbReference>
<dbReference type="SMART" id="SM00331">
    <property type="entry name" value="PP2C_SIG"/>
    <property type="match status" value="1"/>
</dbReference>
<dbReference type="InterPro" id="IPR015655">
    <property type="entry name" value="PP2C"/>
</dbReference>
<dbReference type="PANTHER" id="PTHR13832:SF860">
    <property type="entry name" value="PROTEIN PHOSPHATASE PHPP"/>
    <property type="match status" value="1"/>
</dbReference>
<proteinExistence type="predicted"/>
<dbReference type="EMBL" id="NPIA01000008">
    <property type="protein sequence ID" value="OZM56173.1"/>
    <property type="molecule type" value="Genomic_DNA"/>
</dbReference>
<dbReference type="GO" id="GO:0004722">
    <property type="term" value="F:protein serine/threonine phosphatase activity"/>
    <property type="evidence" value="ECO:0007669"/>
    <property type="project" value="InterPro"/>
</dbReference>
<evidence type="ECO:0000313" key="2">
    <source>
        <dbReference type="EMBL" id="OZM56173.1"/>
    </source>
</evidence>
<dbReference type="SMART" id="SM00332">
    <property type="entry name" value="PP2Cc"/>
    <property type="match status" value="1"/>
</dbReference>
<feature type="domain" description="PPM-type phosphatase" evidence="1">
    <location>
        <begin position="4"/>
        <end position="241"/>
    </location>
</feature>
<comment type="caution">
    <text evidence="2">The sequence shown here is derived from an EMBL/GenBank/DDBJ whole genome shotgun (WGS) entry which is preliminary data.</text>
</comment>
<reference evidence="3" key="1">
    <citation type="submission" date="2017-08" db="EMBL/GenBank/DDBJ databases">
        <authorList>
            <person name="Huang Z."/>
        </authorList>
    </citation>
    <scope>NUCLEOTIDE SEQUENCE [LARGE SCALE GENOMIC DNA]</scope>
    <source>
        <strain evidence="3">SA5d-4</strain>
    </source>
</reference>
<keyword evidence="3" id="KW-1185">Reference proteome</keyword>
<name>A0A263BR37_9BACI</name>
<evidence type="ECO:0000313" key="3">
    <source>
        <dbReference type="Proteomes" id="UP000217083"/>
    </source>
</evidence>
<gene>
    <name evidence="2" type="ORF">CIB95_13810</name>
</gene>
<dbReference type="PROSITE" id="PS51746">
    <property type="entry name" value="PPM_2"/>
    <property type="match status" value="1"/>
</dbReference>
<accession>A0A263BR37</accession>
<dbReference type="Pfam" id="PF13672">
    <property type="entry name" value="PP2C_2"/>
    <property type="match status" value="1"/>
</dbReference>
<organism evidence="2 3">
    <name type="scientific">Lottiidibacillus patelloidae</name>
    <dbReference type="NCBI Taxonomy" id="2670334"/>
    <lineage>
        <taxon>Bacteria</taxon>
        <taxon>Bacillati</taxon>
        <taxon>Bacillota</taxon>
        <taxon>Bacilli</taxon>
        <taxon>Bacillales</taxon>
        <taxon>Bacillaceae</taxon>
        <taxon>Lottiidibacillus</taxon>
    </lineage>
</organism>
<dbReference type="RefSeq" id="WP_094926103.1">
    <property type="nucleotide sequence ID" value="NZ_NPIA01000008.1"/>
</dbReference>
<reference evidence="2 3" key="2">
    <citation type="submission" date="2017-09" db="EMBL/GenBank/DDBJ databases">
        <title>Bacillus patelloidae sp. nov., isolated from the intestinal tract of a marine limpet.</title>
        <authorList>
            <person name="Liu R."/>
            <person name="Dong C."/>
            <person name="Shao Z."/>
        </authorList>
    </citation>
    <scope>NUCLEOTIDE SEQUENCE [LARGE SCALE GENOMIC DNA]</scope>
    <source>
        <strain evidence="2 3">SA5d-4</strain>
    </source>
</reference>
<sequence length="243" mass="27737">MKFDTFALTMTGGRMVNEDACGSFEEGSRYLWVVADGLGGHRGGEIAAKRSVELMIEKFKGNFEVSEEAIQTCFAYANTQIRKEQQENITLNQMKATAVALCTNIEKTVISHIGDTRCYYFKQGKIVSQTIDHSVVQVLANNREIAKEEIRFHEDRNKVLRSIGKEDICRPTTISLESRLENGDAFLLCSDGFWEYVYEEEMEVDFLKADTPEKWLEMMEGRLLKRATGNYDNYTAIAIFCKE</sequence>
<dbReference type="Gene3D" id="3.60.40.10">
    <property type="entry name" value="PPM-type phosphatase domain"/>
    <property type="match status" value="1"/>
</dbReference>
<dbReference type="CDD" id="cd00143">
    <property type="entry name" value="PP2Cc"/>
    <property type="match status" value="1"/>
</dbReference>
<dbReference type="InterPro" id="IPR036457">
    <property type="entry name" value="PPM-type-like_dom_sf"/>
</dbReference>
<dbReference type="PANTHER" id="PTHR13832">
    <property type="entry name" value="PROTEIN PHOSPHATASE 2C"/>
    <property type="match status" value="1"/>
</dbReference>
<dbReference type="SUPFAM" id="SSF81606">
    <property type="entry name" value="PP2C-like"/>
    <property type="match status" value="1"/>
</dbReference>